<dbReference type="SUPFAM" id="SSF52922">
    <property type="entry name" value="TK C-terminal domain-like"/>
    <property type="match status" value="1"/>
</dbReference>
<dbReference type="InterPro" id="IPR009014">
    <property type="entry name" value="Transketo_C/PFOR_II"/>
</dbReference>
<dbReference type="Pfam" id="PF02779">
    <property type="entry name" value="Transket_pyr"/>
    <property type="match status" value="1"/>
</dbReference>
<dbReference type="SMART" id="SM00861">
    <property type="entry name" value="Transket_pyr"/>
    <property type="match status" value="1"/>
</dbReference>
<protein>
    <recommendedName>
        <fullName evidence="5">Transketolase-like pyrimidine-binding domain-containing protein</fullName>
    </recommendedName>
</protein>
<gene>
    <name evidence="6" type="ORF">A2397_01500</name>
</gene>
<dbReference type="PROSITE" id="PS00802">
    <property type="entry name" value="TRANSKETOLASE_2"/>
    <property type="match status" value="1"/>
</dbReference>
<dbReference type="Proteomes" id="UP000176424">
    <property type="component" value="Unassembled WGS sequence"/>
</dbReference>
<comment type="cofactor">
    <cofactor evidence="1">
        <name>thiamine diphosphate</name>
        <dbReference type="ChEBI" id="CHEBI:58937"/>
    </cofactor>
</comment>
<evidence type="ECO:0000313" key="7">
    <source>
        <dbReference type="Proteomes" id="UP000176424"/>
    </source>
</evidence>
<feature type="domain" description="Transketolase-like pyrimidine-binding" evidence="5">
    <location>
        <begin position="4"/>
        <end position="169"/>
    </location>
</feature>
<dbReference type="GO" id="GO:0016740">
    <property type="term" value="F:transferase activity"/>
    <property type="evidence" value="ECO:0007669"/>
    <property type="project" value="UniProtKB-KW"/>
</dbReference>
<name>A0A1F4ZUQ6_9BACT</name>
<dbReference type="PANTHER" id="PTHR43825">
    <property type="entry name" value="PYRUVATE DEHYDROGENASE E1 COMPONENT"/>
    <property type="match status" value="1"/>
</dbReference>
<evidence type="ECO:0000313" key="6">
    <source>
        <dbReference type="EMBL" id="OGD09124.1"/>
    </source>
</evidence>
<evidence type="ECO:0000256" key="1">
    <source>
        <dbReference type="ARBA" id="ARBA00001964"/>
    </source>
</evidence>
<dbReference type="STRING" id="1797263.A2397_01500"/>
<dbReference type="InterPro" id="IPR051157">
    <property type="entry name" value="PDH/Transketolase"/>
</dbReference>
<dbReference type="Gene3D" id="3.40.50.970">
    <property type="match status" value="1"/>
</dbReference>
<keyword evidence="3" id="KW-0808">Transferase</keyword>
<dbReference type="EMBL" id="MEXR01000038">
    <property type="protein sequence ID" value="OGD09124.1"/>
    <property type="molecule type" value="Genomic_DNA"/>
</dbReference>
<dbReference type="FunFam" id="3.40.50.970:FF:000129">
    <property type="entry name" value="Transketolase"/>
    <property type="match status" value="1"/>
</dbReference>
<dbReference type="CDD" id="cd07033">
    <property type="entry name" value="TPP_PYR_DXS_TK_like"/>
    <property type="match status" value="1"/>
</dbReference>
<dbReference type="PANTHER" id="PTHR43825:SF1">
    <property type="entry name" value="TRANSKETOLASE-LIKE PYRIMIDINE-BINDING DOMAIN-CONTAINING PROTEIN"/>
    <property type="match status" value="1"/>
</dbReference>
<dbReference type="InterPro" id="IPR029061">
    <property type="entry name" value="THDP-binding"/>
</dbReference>
<comment type="caution">
    <text evidence="6">The sequence shown here is derived from an EMBL/GenBank/DDBJ whole genome shotgun (WGS) entry which is preliminary data.</text>
</comment>
<dbReference type="AlphaFoldDB" id="A0A1F4ZUQ6"/>
<evidence type="ECO:0000256" key="4">
    <source>
        <dbReference type="ARBA" id="ARBA00023052"/>
    </source>
</evidence>
<dbReference type="Gene3D" id="3.40.50.920">
    <property type="match status" value="1"/>
</dbReference>
<evidence type="ECO:0000256" key="3">
    <source>
        <dbReference type="ARBA" id="ARBA00022679"/>
    </source>
</evidence>
<organism evidence="6 7">
    <name type="scientific">Candidatus Amesbacteria bacterium RIFOXYB1_FULL_44_23</name>
    <dbReference type="NCBI Taxonomy" id="1797263"/>
    <lineage>
        <taxon>Bacteria</taxon>
        <taxon>Candidatus Amesiibacteriota</taxon>
    </lineage>
</organism>
<keyword evidence="4" id="KW-0786">Thiamine pyrophosphate</keyword>
<dbReference type="SUPFAM" id="SSF52518">
    <property type="entry name" value="Thiamin diphosphate-binding fold (THDP-binding)"/>
    <property type="match status" value="1"/>
</dbReference>
<evidence type="ECO:0000256" key="2">
    <source>
        <dbReference type="ARBA" id="ARBA00007131"/>
    </source>
</evidence>
<accession>A0A1F4ZUQ6</accession>
<dbReference type="Pfam" id="PF02780">
    <property type="entry name" value="Transketolase_C"/>
    <property type="match status" value="1"/>
</dbReference>
<sequence length="309" mass="33500">MELKAIRDGIGEALVELGKRDDRVVVLTADVKESVRVERFAQVFPERFIECGVAEQNMMGIAAGLAAAGKIPFVCAYAVFSPGRSWDQLRVAVCYSNLPVKIIGAHTGLSVGPDGATHQALEDIAITRVLPNMTVWVPADFEQAKKMVEESVQLPGPVYIRSVREKTPLISIRNPEPDAKVKKKVAIIGCGPILNECVEAANELAKEGVWVQVINCSRIKPMDKELMVEVAKNCQAVVTAEDHQIAGGMGSAVAEVLAQYCPVPLEFVGVDDSFGESGTPDELAEKYGLKATNIIDSVRKVLLRKSEWS</sequence>
<dbReference type="InterPro" id="IPR033248">
    <property type="entry name" value="Transketolase_C"/>
</dbReference>
<proteinExistence type="inferred from homology"/>
<comment type="similarity">
    <text evidence="2">Belongs to the transketolase family.</text>
</comment>
<evidence type="ECO:0000259" key="5">
    <source>
        <dbReference type="SMART" id="SM00861"/>
    </source>
</evidence>
<dbReference type="InterPro" id="IPR020826">
    <property type="entry name" value="Transketolase_BS"/>
</dbReference>
<dbReference type="InterPro" id="IPR005475">
    <property type="entry name" value="Transketolase-like_Pyr-bd"/>
</dbReference>
<reference evidence="6 7" key="1">
    <citation type="journal article" date="2016" name="Nat. Commun.">
        <title>Thousands of microbial genomes shed light on interconnected biogeochemical processes in an aquifer system.</title>
        <authorList>
            <person name="Anantharaman K."/>
            <person name="Brown C.T."/>
            <person name="Hug L.A."/>
            <person name="Sharon I."/>
            <person name="Castelle C.J."/>
            <person name="Probst A.J."/>
            <person name="Thomas B.C."/>
            <person name="Singh A."/>
            <person name="Wilkins M.J."/>
            <person name="Karaoz U."/>
            <person name="Brodie E.L."/>
            <person name="Williams K.H."/>
            <person name="Hubbard S.S."/>
            <person name="Banfield J.F."/>
        </authorList>
    </citation>
    <scope>NUCLEOTIDE SEQUENCE [LARGE SCALE GENOMIC DNA]</scope>
</reference>